<protein>
    <recommendedName>
        <fullName evidence="1">Knr4/Smi1-like domain-containing protein</fullName>
    </recommendedName>
</protein>
<comment type="caution">
    <text evidence="2">The sequence shown here is derived from an EMBL/GenBank/DDBJ whole genome shotgun (WGS) entry which is preliminary data.</text>
</comment>
<dbReference type="SMART" id="SM00860">
    <property type="entry name" value="SMI1_KNR4"/>
    <property type="match status" value="1"/>
</dbReference>
<evidence type="ECO:0000259" key="1">
    <source>
        <dbReference type="SMART" id="SM00860"/>
    </source>
</evidence>
<dbReference type="InterPro" id="IPR037883">
    <property type="entry name" value="Knr4/Smi1-like_sf"/>
</dbReference>
<organism evidence="2 3">
    <name type="scientific">Yinghuangia aomiensis</name>
    <dbReference type="NCBI Taxonomy" id="676205"/>
    <lineage>
        <taxon>Bacteria</taxon>
        <taxon>Bacillati</taxon>
        <taxon>Actinomycetota</taxon>
        <taxon>Actinomycetes</taxon>
        <taxon>Kitasatosporales</taxon>
        <taxon>Streptomycetaceae</taxon>
        <taxon>Yinghuangia</taxon>
    </lineage>
</organism>
<accession>A0ABP9IHV5</accession>
<sequence>MSERRGMIGGVTSDDANAVFEAVRRRVLSREYLDSMLGLPGMDTAGGGAFQMTGDGRLQRIYWRGSPEYRAARASGGIQLLPPLAPASAEVLARCEELIGHALPPLLRRCYLELGDGGFGPGYGLLAAADPDAPQRTLGTEFASQERWPEPWRPMARRLVPLCTWGCGIESFVDCADPDARMWALDPNPAPAEDFAASLFPQEFGLTEWLRRWTEGRLHQPWLMRDAATGRWRGAADADYEPMETPATHARAWQTPLSVDVPGEGGCLDDPPF</sequence>
<evidence type="ECO:0000313" key="2">
    <source>
        <dbReference type="EMBL" id="GAA4997354.1"/>
    </source>
</evidence>
<dbReference type="EMBL" id="BAABHS010000068">
    <property type="protein sequence ID" value="GAA4997354.1"/>
    <property type="molecule type" value="Genomic_DNA"/>
</dbReference>
<dbReference type="SUPFAM" id="SSF160631">
    <property type="entry name" value="SMI1/KNR4-like"/>
    <property type="match status" value="1"/>
</dbReference>
<dbReference type="InterPro" id="IPR018958">
    <property type="entry name" value="Knr4/Smi1-like_dom"/>
</dbReference>
<proteinExistence type="predicted"/>
<gene>
    <name evidence="2" type="ORF">GCM10023205_83340</name>
</gene>
<dbReference type="Proteomes" id="UP001500466">
    <property type="component" value="Unassembled WGS sequence"/>
</dbReference>
<feature type="domain" description="Knr4/Smi1-like" evidence="1">
    <location>
        <begin position="86"/>
        <end position="212"/>
    </location>
</feature>
<reference evidence="3" key="1">
    <citation type="journal article" date="2019" name="Int. J. Syst. Evol. Microbiol.">
        <title>The Global Catalogue of Microorganisms (GCM) 10K type strain sequencing project: providing services to taxonomists for standard genome sequencing and annotation.</title>
        <authorList>
            <consortium name="The Broad Institute Genomics Platform"/>
            <consortium name="The Broad Institute Genome Sequencing Center for Infectious Disease"/>
            <person name="Wu L."/>
            <person name="Ma J."/>
        </authorList>
    </citation>
    <scope>NUCLEOTIDE SEQUENCE [LARGE SCALE GENOMIC DNA]</scope>
    <source>
        <strain evidence="3">JCM 17986</strain>
    </source>
</reference>
<evidence type="ECO:0000313" key="3">
    <source>
        <dbReference type="Proteomes" id="UP001500466"/>
    </source>
</evidence>
<keyword evidence="3" id="KW-1185">Reference proteome</keyword>
<name>A0ABP9IHV5_9ACTN</name>